<keyword evidence="7" id="KW-0547">Nucleotide-binding</keyword>
<dbReference type="GO" id="GO:0006526">
    <property type="term" value="P:L-arginine biosynthetic process"/>
    <property type="evidence" value="ECO:0007669"/>
    <property type="project" value="UniProtKB-UniPathway"/>
</dbReference>
<evidence type="ECO:0000256" key="3">
    <source>
        <dbReference type="ARBA" id="ARBA00021197"/>
    </source>
</evidence>
<evidence type="ECO:0000256" key="4">
    <source>
        <dbReference type="ARBA" id="ARBA00022571"/>
    </source>
</evidence>
<evidence type="ECO:0000313" key="17">
    <source>
        <dbReference type="Proteomes" id="UP000315995"/>
    </source>
</evidence>
<dbReference type="InterPro" id="IPR006855">
    <property type="entry name" value="Vertebrate-like_GNAT_dom"/>
</dbReference>
<dbReference type="CDD" id="cd04252">
    <property type="entry name" value="AAK_NAGK-fArgBP"/>
    <property type="match status" value="1"/>
</dbReference>
<comment type="pathway">
    <text evidence="1">Amino-acid biosynthesis; L-arginine biosynthesis; N(2)-acetyl-L-ornithine from L-glutamate: step 2/4.</text>
</comment>
<dbReference type="PROSITE" id="PS51731">
    <property type="entry name" value="GNAT_NAGS"/>
    <property type="match status" value="1"/>
</dbReference>
<dbReference type="OrthoDB" id="9803155at2"/>
<evidence type="ECO:0000256" key="6">
    <source>
        <dbReference type="ARBA" id="ARBA00022679"/>
    </source>
</evidence>
<feature type="site" description="Transition state stabilizer" evidence="14">
    <location>
        <position position="40"/>
    </location>
</feature>
<dbReference type="PANTHER" id="PTHR23342">
    <property type="entry name" value="N-ACETYLGLUTAMATE SYNTHASE"/>
    <property type="match status" value="1"/>
</dbReference>
<name>A0A4Y6PX90_PERCE</name>
<dbReference type="Gene3D" id="3.40.630.30">
    <property type="match status" value="1"/>
</dbReference>
<evidence type="ECO:0000256" key="9">
    <source>
        <dbReference type="ARBA" id="ARBA00022840"/>
    </source>
</evidence>
<dbReference type="RefSeq" id="WP_141199301.1">
    <property type="nucleotide sequence ID" value="NZ_CP041186.1"/>
</dbReference>
<dbReference type="PIRSF" id="PIRSF036441">
    <property type="entry name" value="NAGK_DUF619"/>
    <property type="match status" value="1"/>
</dbReference>
<protein>
    <recommendedName>
        <fullName evidence="3">Acetylglutamate kinase</fullName>
        <ecNumber evidence="2">2.7.2.8</ecNumber>
    </recommendedName>
    <alternativeName>
        <fullName evidence="10">N-acetyl-L-glutamate 5-phosphotransferase</fullName>
    </alternativeName>
    <alternativeName>
        <fullName evidence="11">NAG kinase</fullName>
    </alternativeName>
</protein>
<feature type="domain" description="N-acetyltransferase" evidence="15">
    <location>
        <begin position="288"/>
        <end position="434"/>
    </location>
</feature>
<dbReference type="GO" id="GO:0003991">
    <property type="term" value="F:acetylglutamate kinase activity"/>
    <property type="evidence" value="ECO:0007669"/>
    <property type="project" value="UniProtKB-EC"/>
</dbReference>
<evidence type="ECO:0000256" key="10">
    <source>
        <dbReference type="ARBA" id="ARBA00030178"/>
    </source>
</evidence>
<dbReference type="InterPro" id="IPR036393">
    <property type="entry name" value="AceGlu_kinase-like_sf"/>
</dbReference>
<dbReference type="SUPFAM" id="SSF53633">
    <property type="entry name" value="Carbamate kinase-like"/>
    <property type="match status" value="1"/>
</dbReference>
<dbReference type="Proteomes" id="UP000315995">
    <property type="component" value="Chromosome"/>
</dbReference>
<keyword evidence="6 16" id="KW-0808">Transferase</keyword>
<evidence type="ECO:0000256" key="7">
    <source>
        <dbReference type="ARBA" id="ARBA00022741"/>
    </source>
</evidence>
<dbReference type="PANTHER" id="PTHR23342:SF0">
    <property type="entry name" value="N-ACETYLGLUTAMATE SYNTHASE, MITOCHONDRIAL"/>
    <property type="match status" value="1"/>
</dbReference>
<dbReference type="Pfam" id="PF00696">
    <property type="entry name" value="AA_kinase"/>
    <property type="match status" value="1"/>
</dbReference>
<gene>
    <name evidence="16" type="ORF">FIV42_19440</name>
</gene>
<evidence type="ECO:0000313" key="16">
    <source>
        <dbReference type="EMBL" id="QDG52840.1"/>
    </source>
</evidence>
<accession>A0A4Y6PX90</accession>
<evidence type="ECO:0000256" key="1">
    <source>
        <dbReference type="ARBA" id="ARBA00004828"/>
    </source>
</evidence>
<keyword evidence="9" id="KW-0067">ATP-binding</keyword>
<keyword evidence="17" id="KW-1185">Reference proteome</keyword>
<organism evidence="16 17">
    <name type="scientific">Persicimonas caeni</name>
    <dbReference type="NCBI Taxonomy" id="2292766"/>
    <lineage>
        <taxon>Bacteria</taxon>
        <taxon>Deltaproteobacteria</taxon>
        <taxon>Bradymonadales</taxon>
        <taxon>Bradymonadaceae</taxon>
        <taxon>Persicimonas</taxon>
    </lineage>
</organism>
<dbReference type="UniPathway" id="UPA00068">
    <property type="reaction ID" value="UER00107"/>
</dbReference>
<dbReference type="CDD" id="cd04264">
    <property type="entry name" value="DUF619-NAGS"/>
    <property type="match status" value="1"/>
</dbReference>
<dbReference type="GO" id="GO:0005524">
    <property type="term" value="F:ATP binding"/>
    <property type="evidence" value="ECO:0007669"/>
    <property type="project" value="UniProtKB-KW"/>
</dbReference>
<comment type="similarity">
    <text evidence="13">In the N-terminal section; belongs to the acetylglutamate kinase family. ArgB subfamily.</text>
</comment>
<evidence type="ECO:0000256" key="13">
    <source>
        <dbReference type="ARBA" id="ARBA00061305"/>
    </source>
</evidence>
<dbReference type="EMBL" id="CP041186">
    <property type="protein sequence ID" value="QDG52840.1"/>
    <property type="molecule type" value="Genomic_DNA"/>
</dbReference>
<sequence length="443" mass="49570">MKETRNTIVRLLSNIGSRKEVEQYLKRFSSVESTRFAVVKVGGAILRDDLENLVSSLSFLYRVGLYPIVIHGGGVQLNEALDAEGIETERVDGMRVTSPEVLEVARKVFQRENWRLVEALEELGTRARPIPSGVFQADFMDEERFGLVGEVTDIDLDPIRSSIRSGHLPILSSLGETPGGQILNVNADVAANKLALRIEPFKIIFLTGTGGLLDNYGRIIPSVNLAEDFDHLMNQDWVQGGMRLKIQQINSLLNELPLSSSVSITNPEHLAKELFTHRGSGTLVRRGEQILCHDGMDGVDRENLSELIAACFGRPLTDNYFDKKSFYRTYVSESYRATAVLTQEGGIPYLDKIGVTEEAQGEGLGGSIWLRMKDENPKLFWRSRVENPINGWYFEEAQGSFRQGKWVVFWYGMESFEEMKQCVDTALDMPETLLPREGGGGEA</sequence>
<keyword evidence="8 16" id="KW-0418">Kinase</keyword>
<evidence type="ECO:0000256" key="2">
    <source>
        <dbReference type="ARBA" id="ARBA00013065"/>
    </source>
</evidence>
<evidence type="ECO:0000256" key="8">
    <source>
        <dbReference type="ARBA" id="ARBA00022777"/>
    </source>
</evidence>
<evidence type="ECO:0000256" key="12">
    <source>
        <dbReference type="ARBA" id="ARBA00048141"/>
    </source>
</evidence>
<evidence type="ECO:0000256" key="11">
    <source>
        <dbReference type="ARBA" id="ARBA00030639"/>
    </source>
</evidence>
<dbReference type="GO" id="GO:0005737">
    <property type="term" value="C:cytoplasm"/>
    <property type="evidence" value="ECO:0007669"/>
    <property type="project" value="InterPro"/>
</dbReference>
<dbReference type="InterPro" id="IPR001048">
    <property type="entry name" value="Asp/Glu/Uridylate_kinase"/>
</dbReference>
<dbReference type="EC" id="2.7.2.8" evidence="2"/>
<reference evidence="16 17" key="1">
    <citation type="submission" date="2019-06" db="EMBL/GenBank/DDBJ databases">
        <title>Persicimonas caeni gen. nov., sp. nov., a predatory bacterium isolated from solar saltern.</title>
        <authorList>
            <person name="Wang S."/>
        </authorList>
    </citation>
    <scope>NUCLEOTIDE SEQUENCE [LARGE SCALE GENOMIC DNA]</scope>
    <source>
        <strain evidence="16 17">YN101</strain>
    </source>
</reference>
<dbReference type="InterPro" id="IPR004662">
    <property type="entry name" value="AcgluKinase_fam"/>
</dbReference>
<proteinExistence type="inferred from homology"/>
<feature type="site" description="Transition state stabilizer" evidence="14">
    <location>
        <position position="245"/>
    </location>
</feature>
<dbReference type="GO" id="GO:0004042">
    <property type="term" value="F:L-glutamate N-acetyltransferase activity"/>
    <property type="evidence" value="ECO:0007669"/>
    <property type="project" value="TreeGrafter"/>
</dbReference>
<keyword evidence="4" id="KW-0055">Arginine biosynthesis</keyword>
<evidence type="ECO:0000259" key="15">
    <source>
        <dbReference type="PROSITE" id="PS51731"/>
    </source>
</evidence>
<dbReference type="NCBIfam" id="NF003386">
    <property type="entry name" value="PRK04531.1-1"/>
    <property type="match status" value="1"/>
</dbReference>
<dbReference type="InterPro" id="IPR041734">
    <property type="entry name" value="NAGK-fArgBP"/>
</dbReference>
<accession>A0A5B8Y7X8</accession>
<dbReference type="Pfam" id="PF04768">
    <property type="entry name" value="NAT"/>
    <property type="match status" value="1"/>
</dbReference>
<dbReference type="AlphaFoldDB" id="A0A4Y6PX90"/>
<evidence type="ECO:0000256" key="14">
    <source>
        <dbReference type="PIRSR" id="PIRSR036441-51"/>
    </source>
</evidence>
<dbReference type="NCBIfam" id="TIGR00761">
    <property type="entry name" value="argB"/>
    <property type="match status" value="1"/>
</dbReference>
<dbReference type="NCBIfam" id="NF003387">
    <property type="entry name" value="PRK04531.1-2"/>
    <property type="match status" value="1"/>
</dbReference>
<dbReference type="FunFam" id="3.40.1160.10:FF:000046">
    <property type="entry name" value="N-acetylglutamate kinase / N-acetylglutamate synthase"/>
    <property type="match status" value="1"/>
</dbReference>
<keyword evidence="5" id="KW-0028">Amino-acid biosynthesis</keyword>
<comment type="catalytic activity">
    <reaction evidence="12">
        <text>N-acetyl-L-glutamate + ATP = N-acetyl-L-glutamyl 5-phosphate + ADP</text>
        <dbReference type="Rhea" id="RHEA:14629"/>
        <dbReference type="ChEBI" id="CHEBI:30616"/>
        <dbReference type="ChEBI" id="CHEBI:44337"/>
        <dbReference type="ChEBI" id="CHEBI:57936"/>
        <dbReference type="ChEBI" id="CHEBI:456216"/>
        <dbReference type="EC" id="2.7.2.8"/>
    </reaction>
</comment>
<dbReference type="Gene3D" id="3.40.1160.10">
    <property type="entry name" value="Acetylglutamate kinase-like"/>
    <property type="match status" value="1"/>
</dbReference>
<dbReference type="InterPro" id="IPR011242">
    <property type="entry name" value="ArgB_GNAT"/>
</dbReference>
<evidence type="ECO:0000256" key="5">
    <source>
        <dbReference type="ARBA" id="ARBA00022605"/>
    </source>
</evidence>